<keyword evidence="6" id="KW-0732">Signal</keyword>
<dbReference type="PANTHER" id="PTHR34501:SF9">
    <property type="entry name" value="MAJOR OUTER MEMBRANE PROTEIN P.IA"/>
    <property type="match status" value="1"/>
</dbReference>
<dbReference type="InterPro" id="IPR050298">
    <property type="entry name" value="Gram-neg_bact_OMP"/>
</dbReference>
<evidence type="ECO:0000256" key="1">
    <source>
        <dbReference type="ARBA" id="ARBA00004141"/>
    </source>
</evidence>
<evidence type="ECO:0000256" key="4">
    <source>
        <dbReference type="ARBA" id="ARBA00022452"/>
    </source>
</evidence>
<dbReference type="GO" id="GO:0015288">
    <property type="term" value="F:porin activity"/>
    <property type="evidence" value="ECO:0007669"/>
    <property type="project" value="UniProtKB-KW"/>
</dbReference>
<comment type="subcellular location">
    <subcellularLocation>
        <location evidence="1">Membrane</location>
        <topology evidence="1">Multi-pass membrane protein</topology>
    </subcellularLocation>
</comment>
<gene>
    <name evidence="12" type="ORF">MNBD_GAMMA19-1888</name>
</gene>
<dbReference type="InterPro" id="IPR023614">
    <property type="entry name" value="Porin_dom_sf"/>
</dbReference>
<sequence length="336" mass="35245">MNKKLLAVAVSAAMVAPAAMAADAFVYGHAQVEVASYTDETPSGTLPADQGKDGVALEDNARGRLGVKASEDLGNGLKAIAQFEWRVNTDQGGNPAGNRVSQVGLTGGFGTFVMGNLKSPYKYTGGVKYDPFVATSLQARSNGGMSGRNLDPTGTGALGHHSFVSDLVAYASPKGPFTASIGYGPSEDDGLVVFDLKYNQGGMEAFVAYLDAGDRLSNGVSGDDSAYTATKIGGQWKSGAHKISAQYEMIEVTNAGGASTDPTVLFLGYQMKMGKNTFALQYGDTDYDVSGMDNTTYMALGVIHKMSKTTRVFGGYRDTSDVESVVTVGLRKDFKS</sequence>
<dbReference type="Gene3D" id="2.40.160.10">
    <property type="entry name" value="Porin"/>
    <property type="match status" value="1"/>
</dbReference>
<dbReference type="SUPFAM" id="SSF56935">
    <property type="entry name" value="Porins"/>
    <property type="match status" value="1"/>
</dbReference>
<comment type="subunit">
    <text evidence="2">Homotrimer.</text>
</comment>
<dbReference type="PANTHER" id="PTHR34501">
    <property type="entry name" value="PROTEIN YDDL-RELATED"/>
    <property type="match status" value="1"/>
</dbReference>
<keyword evidence="7" id="KW-0406">Ion transport</keyword>
<evidence type="ECO:0000259" key="11">
    <source>
        <dbReference type="Pfam" id="PF13609"/>
    </source>
</evidence>
<keyword evidence="5" id="KW-0812">Transmembrane</keyword>
<evidence type="ECO:0000256" key="9">
    <source>
        <dbReference type="ARBA" id="ARBA00023136"/>
    </source>
</evidence>
<evidence type="ECO:0000313" key="12">
    <source>
        <dbReference type="EMBL" id="VAX03035.1"/>
    </source>
</evidence>
<keyword evidence="9" id="KW-0472">Membrane</keyword>
<name>A0A3B1B9Q2_9ZZZZ</name>
<feature type="domain" description="Porin" evidence="11">
    <location>
        <begin position="9"/>
        <end position="320"/>
    </location>
</feature>
<dbReference type="GO" id="GO:0046930">
    <property type="term" value="C:pore complex"/>
    <property type="evidence" value="ECO:0007669"/>
    <property type="project" value="UniProtKB-KW"/>
</dbReference>
<dbReference type="InterPro" id="IPR002299">
    <property type="entry name" value="Porin_Neis"/>
</dbReference>
<dbReference type="Pfam" id="PF13609">
    <property type="entry name" value="Porin_4"/>
    <property type="match status" value="1"/>
</dbReference>
<evidence type="ECO:0000256" key="5">
    <source>
        <dbReference type="ARBA" id="ARBA00022692"/>
    </source>
</evidence>
<evidence type="ECO:0000256" key="10">
    <source>
        <dbReference type="ARBA" id="ARBA00023237"/>
    </source>
</evidence>
<dbReference type="EMBL" id="UOFV01000365">
    <property type="protein sequence ID" value="VAX03035.1"/>
    <property type="molecule type" value="Genomic_DNA"/>
</dbReference>
<evidence type="ECO:0000256" key="7">
    <source>
        <dbReference type="ARBA" id="ARBA00023065"/>
    </source>
</evidence>
<evidence type="ECO:0000256" key="3">
    <source>
        <dbReference type="ARBA" id="ARBA00022448"/>
    </source>
</evidence>
<accession>A0A3B1B9Q2</accession>
<keyword evidence="8" id="KW-0626">Porin</keyword>
<dbReference type="PRINTS" id="PR00184">
    <property type="entry name" value="NEISSPPORIN"/>
</dbReference>
<dbReference type="GO" id="GO:0006811">
    <property type="term" value="P:monoatomic ion transport"/>
    <property type="evidence" value="ECO:0007669"/>
    <property type="project" value="UniProtKB-KW"/>
</dbReference>
<dbReference type="CDD" id="cd00342">
    <property type="entry name" value="gram_neg_porins"/>
    <property type="match status" value="1"/>
</dbReference>
<keyword evidence="10" id="KW-0998">Cell outer membrane</keyword>
<proteinExistence type="predicted"/>
<reference evidence="12" key="1">
    <citation type="submission" date="2018-06" db="EMBL/GenBank/DDBJ databases">
        <authorList>
            <person name="Zhirakovskaya E."/>
        </authorList>
    </citation>
    <scope>NUCLEOTIDE SEQUENCE</scope>
</reference>
<organism evidence="12">
    <name type="scientific">hydrothermal vent metagenome</name>
    <dbReference type="NCBI Taxonomy" id="652676"/>
    <lineage>
        <taxon>unclassified sequences</taxon>
        <taxon>metagenomes</taxon>
        <taxon>ecological metagenomes</taxon>
    </lineage>
</organism>
<protein>
    <recommendedName>
        <fullName evidence="11">Porin domain-containing protein</fullName>
    </recommendedName>
</protein>
<dbReference type="AlphaFoldDB" id="A0A3B1B9Q2"/>
<evidence type="ECO:0000256" key="8">
    <source>
        <dbReference type="ARBA" id="ARBA00023114"/>
    </source>
</evidence>
<evidence type="ECO:0000256" key="2">
    <source>
        <dbReference type="ARBA" id="ARBA00011233"/>
    </source>
</evidence>
<evidence type="ECO:0000256" key="6">
    <source>
        <dbReference type="ARBA" id="ARBA00022729"/>
    </source>
</evidence>
<dbReference type="InterPro" id="IPR033900">
    <property type="entry name" value="Gram_neg_porin_domain"/>
</dbReference>
<keyword evidence="3" id="KW-0813">Transport</keyword>
<keyword evidence="4" id="KW-1134">Transmembrane beta strand</keyword>